<protein>
    <submittedName>
        <fullName evidence="1">Uncharacterized protein</fullName>
    </submittedName>
</protein>
<reference evidence="1 2" key="1">
    <citation type="submission" date="2008-10" db="EMBL/GenBank/DDBJ databases">
        <title>Draft genome sequence of Bacteroides dorei (DSM 17855).</title>
        <authorList>
            <person name="Sudarsanam P."/>
            <person name="Ley R."/>
            <person name="Guruge J."/>
            <person name="Turnbaugh P.J."/>
            <person name="Mahowald M."/>
            <person name="Liep D."/>
            <person name="Gordon J."/>
        </authorList>
    </citation>
    <scope>NUCLEOTIDE SEQUENCE [LARGE SCALE GENOMIC DNA]</scope>
    <source>
        <strain evidence="1 2">DSM 17855</strain>
    </source>
</reference>
<reference evidence="1 2" key="2">
    <citation type="submission" date="2008-10" db="EMBL/GenBank/DDBJ databases">
        <authorList>
            <person name="Fulton L."/>
            <person name="Clifton S."/>
            <person name="Fulton B."/>
            <person name="Xu J."/>
            <person name="Minx P."/>
            <person name="Pepin K.H."/>
            <person name="Johnson M."/>
            <person name="Thiruvilangam P."/>
            <person name="Bhonagiri V."/>
            <person name="Nash W.E."/>
            <person name="Mardis E.R."/>
            <person name="Wilson R.K."/>
        </authorList>
    </citation>
    <scope>NUCLEOTIDE SEQUENCE [LARGE SCALE GENOMIC DNA]</scope>
    <source>
        <strain evidence="1 2">DSM 17855</strain>
    </source>
</reference>
<dbReference type="HOGENOM" id="CLU_3058422_0_0_10"/>
<evidence type="ECO:0000313" key="2">
    <source>
        <dbReference type="Proteomes" id="UP000004849"/>
    </source>
</evidence>
<accession>B6VSJ6</accession>
<dbReference type="AlphaFoldDB" id="B6VSJ6"/>
<dbReference type="EMBL" id="ABWZ01000005">
    <property type="protein sequence ID" value="EEB27207.1"/>
    <property type="molecule type" value="Genomic_DNA"/>
</dbReference>
<gene>
    <name evidence="1" type="ORF">BACDOR_00245</name>
</gene>
<sequence length="53" mass="5964">MLELQITEGFLFSCCSIDLRFGSKDKKKRSDSCLSSGKNLKFIFLDINQTVAS</sequence>
<organism evidence="1 2">
    <name type="scientific">Phocaeicola dorei DSM 17855</name>
    <dbReference type="NCBI Taxonomy" id="483217"/>
    <lineage>
        <taxon>Bacteria</taxon>
        <taxon>Pseudomonadati</taxon>
        <taxon>Bacteroidota</taxon>
        <taxon>Bacteroidia</taxon>
        <taxon>Bacteroidales</taxon>
        <taxon>Bacteroidaceae</taxon>
        <taxon>Phocaeicola</taxon>
    </lineage>
</organism>
<evidence type="ECO:0000313" key="1">
    <source>
        <dbReference type="EMBL" id="EEB27207.1"/>
    </source>
</evidence>
<name>B6VSJ6_9BACT</name>
<proteinExistence type="predicted"/>
<dbReference type="Proteomes" id="UP000004849">
    <property type="component" value="Unassembled WGS sequence"/>
</dbReference>